<comment type="caution">
    <text evidence="1">The sequence shown here is derived from an EMBL/GenBank/DDBJ whole genome shotgun (WGS) entry which is preliminary data.</text>
</comment>
<accession>U7V2L1</accession>
<reference evidence="1 2" key="1">
    <citation type="submission" date="2013-08" db="EMBL/GenBank/DDBJ databases">
        <authorList>
            <person name="Weinstock G."/>
            <person name="Sodergren E."/>
            <person name="Wylie T."/>
            <person name="Fulton L."/>
            <person name="Fulton R."/>
            <person name="Fronick C."/>
            <person name="O'Laughlin M."/>
            <person name="Godfrey J."/>
            <person name="Miner T."/>
            <person name="Herter B."/>
            <person name="Appelbaum E."/>
            <person name="Cordes M."/>
            <person name="Lek S."/>
            <person name="Wollam A."/>
            <person name="Pepin K.H."/>
            <person name="Palsikar V.B."/>
            <person name="Mitreva M."/>
            <person name="Wilson R.K."/>
        </authorList>
    </citation>
    <scope>NUCLEOTIDE SEQUENCE [LARGE SCALE GENOMIC DNA]</scope>
    <source>
        <strain evidence="1 2">F0184</strain>
    </source>
</reference>
<dbReference type="Proteomes" id="UP000017174">
    <property type="component" value="Unassembled WGS sequence"/>
</dbReference>
<evidence type="ECO:0000313" key="2">
    <source>
        <dbReference type="Proteomes" id="UP000017174"/>
    </source>
</evidence>
<dbReference type="EMBL" id="AXZG01000047">
    <property type="protein sequence ID" value="ERT65785.1"/>
    <property type="molecule type" value="Genomic_DNA"/>
</dbReference>
<name>U7V2L1_9MICC</name>
<sequence length="41" mass="4618">MRVSLWGLMFNLFRVRVVLNMFSGVAIYAVKPVVRCEGNGS</sequence>
<proteinExistence type="predicted"/>
<evidence type="ECO:0000313" key="1">
    <source>
        <dbReference type="EMBL" id="ERT65785.1"/>
    </source>
</evidence>
<dbReference type="AlphaFoldDB" id="U7V2L1"/>
<protein>
    <submittedName>
        <fullName evidence="1">Uncharacterized protein</fullName>
    </submittedName>
</protein>
<organism evidence="1 2">
    <name type="scientific">Rothia aeria F0184</name>
    <dbReference type="NCBI Taxonomy" id="888019"/>
    <lineage>
        <taxon>Bacteria</taxon>
        <taxon>Bacillati</taxon>
        <taxon>Actinomycetota</taxon>
        <taxon>Actinomycetes</taxon>
        <taxon>Micrococcales</taxon>
        <taxon>Micrococcaceae</taxon>
        <taxon>Rothia</taxon>
    </lineage>
</organism>
<gene>
    <name evidence="1" type="ORF">HMPREF0742_01585</name>
</gene>
<dbReference type="HOGENOM" id="CLU_3276077_0_0_11"/>